<dbReference type="Gene3D" id="3.40.50.1820">
    <property type="entry name" value="alpha/beta hydrolase"/>
    <property type="match status" value="1"/>
</dbReference>
<gene>
    <name evidence="2" type="ORF">OU419_13600</name>
</gene>
<keyword evidence="3" id="KW-1185">Reference proteome</keyword>
<dbReference type="InterPro" id="IPR002921">
    <property type="entry name" value="Fungal_lipase-type"/>
</dbReference>
<dbReference type="PANTHER" id="PTHR45856:SF24">
    <property type="entry name" value="FUNGAL LIPASE-LIKE DOMAIN-CONTAINING PROTEIN"/>
    <property type="match status" value="1"/>
</dbReference>
<organism evidence="2 3">
    <name type="scientific">Pseudomonas triclosanedens</name>
    <dbReference type="NCBI Taxonomy" id="2961893"/>
    <lineage>
        <taxon>Bacteria</taxon>
        <taxon>Pseudomonadati</taxon>
        <taxon>Pseudomonadota</taxon>
        <taxon>Gammaproteobacteria</taxon>
        <taxon>Pseudomonadales</taxon>
        <taxon>Pseudomonadaceae</taxon>
        <taxon>Pseudomonas</taxon>
    </lineage>
</organism>
<dbReference type="InterPro" id="IPR029058">
    <property type="entry name" value="AB_hydrolase_fold"/>
</dbReference>
<proteinExistence type="predicted"/>
<feature type="domain" description="Fungal lipase-type" evidence="1">
    <location>
        <begin position="267"/>
        <end position="393"/>
    </location>
</feature>
<evidence type="ECO:0000313" key="3">
    <source>
        <dbReference type="Proteomes" id="UP001163624"/>
    </source>
</evidence>
<evidence type="ECO:0000259" key="1">
    <source>
        <dbReference type="Pfam" id="PF01764"/>
    </source>
</evidence>
<dbReference type="SUPFAM" id="SSF53474">
    <property type="entry name" value="alpha/beta-Hydrolases"/>
    <property type="match status" value="1"/>
</dbReference>
<dbReference type="Proteomes" id="UP001163624">
    <property type="component" value="Chromosome"/>
</dbReference>
<dbReference type="EMBL" id="CP113432">
    <property type="protein sequence ID" value="WAI52235.1"/>
    <property type="molecule type" value="Genomic_DNA"/>
</dbReference>
<name>A0ABY7A5T4_9PSED</name>
<evidence type="ECO:0000313" key="2">
    <source>
        <dbReference type="EMBL" id="WAI52235.1"/>
    </source>
</evidence>
<reference evidence="2" key="1">
    <citation type="submission" date="2022-11" db="EMBL/GenBank/DDBJ databases">
        <title>Pseudomonas triclosanedens sp. nov., a triclosan degrader isolated from activated sludge.</title>
        <authorList>
            <person name="Yin Y."/>
            <person name="Lu Z."/>
        </authorList>
    </citation>
    <scope>NUCLEOTIDE SEQUENCE</scope>
    <source>
        <strain evidence="2">ZM23</strain>
    </source>
</reference>
<dbReference type="CDD" id="cd00519">
    <property type="entry name" value="Lipase_3"/>
    <property type="match status" value="1"/>
</dbReference>
<dbReference type="InterPro" id="IPR051218">
    <property type="entry name" value="Sec_MonoDiacylglyc_Lipase"/>
</dbReference>
<protein>
    <submittedName>
        <fullName evidence="2">Lipase family protein</fullName>
    </submittedName>
</protein>
<dbReference type="Pfam" id="PF01764">
    <property type="entry name" value="Lipase_3"/>
    <property type="match status" value="1"/>
</dbReference>
<dbReference type="PANTHER" id="PTHR45856">
    <property type="entry name" value="ALPHA/BETA-HYDROLASES SUPERFAMILY PROTEIN"/>
    <property type="match status" value="1"/>
</dbReference>
<sequence length="658" mass="73418">MSLSVPYQGGVDTLYEKLTDRKHYPLPITELQVRAEQTRFINPNAQRTAHNPAVNAGDNFIQVEVRDLVEHGAHLPPRVPAPFAPNRGIPIALAASQHSPDELPLFGVGLLPNRHHVLEVRPLRALRPMLSTDNRFCALNLYQLALMASMSYDPLGQVPEQHPRDQVSFPLAQTVGNFFAEQAGNGYEAWRIDSGQKQHYVPLYEDVPYSRRFEILPFDPTLYPANDPALGDKQEHPNTLHYFDDTRAPQGTDTQAFVTHHEQTILISVRGTASLSDLRRDLNAAQVRFEEGEGMLHSGFYGAYQALKGFILGYLDKFYVGQKIIICGHSLGGAIAQILAEALRRDTHQGAYDILLYTYGAPRAGDRNFVKGAQALVHHRIVNNNDPIPSVPAPWMSTKKALWLPGLVAIIGGANPVLGVLAFALGLTRIGGGEDYEHQGELQHFMPIRLGRGEESAILWRPGCESLEEAGCTRVLAKYTNGDLPDRAALLLQLFQINNHRMSAGYIPHCWATLRRWKEALDNGRPLVTAREVEMVDLELEHLQQRLAAQRQSSRENFWRFGDDREYVAAEGALTREIINLKASRERLGTLQYRHPDATDVYGSMADGDTLAEGLERWLAHAQNTAAEQLAMAPRDYTDVLASIQGLGRRPLDLDSIF</sequence>
<accession>A0ABY7A5T4</accession>